<dbReference type="PANTHER" id="PTHR31744">
    <property type="entry name" value="PROTEIN CUP-SHAPED COTYLEDON 2-RELATED"/>
    <property type="match status" value="1"/>
</dbReference>
<accession>A0A8K1MD25</accession>
<feature type="region of interest" description="Disordered" evidence="5">
    <location>
        <begin position="286"/>
        <end position="308"/>
    </location>
</feature>
<evidence type="ECO:0000256" key="3">
    <source>
        <dbReference type="ARBA" id="ARBA00023163"/>
    </source>
</evidence>
<evidence type="ECO:0000256" key="4">
    <source>
        <dbReference type="ARBA" id="ARBA00023242"/>
    </source>
</evidence>
<feature type="domain" description="NAC" evidence="6">
    <location>
        <begin position="23"/>
        <end position="149"/>
    </location>
</feature>
<dbReference type="PANTHER" id="PTHR31744:SF86">
    <property type="entry name" value="PROTEIN CUP-SHAPED COTYLEDON 3"/>
    <property type="match status" value="1"/>
</dbReference>
<dbReference type="GO" id="GO:0000976">
    <property type="term" value="F:transcription cis-regulatory region binding"/>
    <property type="evidence" value="ECO:0007669"/>
    <property type="project" value="UniProtKB-ARBA"/>
</dbReference>
<dbReference type="Gene3D" id="2.170.150.80">
    <property type="entry name" value="NAC domain"/>
    <property type="match status" value="1"/>
</dbReference>
<dbReference type="InterPro" id="IPR036093">
    <property type="entry name" value="NAC_dom_sf"/>
</dbReference>
<dbReference type="Pfam" id="PF02365">
    <property type="entry name" value="NAM"/>
    <property type="match status" value="1"/>
</dbReference>
<dbReference type="GO" id="GO:0006355">
    <property type="term" value="P:regulation of DNA-templated transcription"/>
    <property type="evidence" value="ECO:0007669"/>
    <property type="project" value="InterPro"/>
</dbReference>
<evidence type="ECO:0000313" key="7">
    <source>
        <dbReference type="EMBL" id="UBT01668.1"/>
    </source>
</evidence>
<dbReference type="EMBL" id="MT275552">
    <property type="protein sequence ID" value="UBT01668.1"/>
    <property type="molecule type" value="mRNA"/>
</dbReference>
<organism evidence="7">
    <name type="scientific">Litchi chinensis</name>
    <name type="common">Lychee</name>
    <dbReference type="NCBI Taxonomy" id="151069"/>
    <lineage>
        <taxon>Eukaryota</taxon>
        <taxon>Viridiplantae</taxon>
        <taxon>Streptophyta</taxon>
        <taxon>Embryophyta</taxon>
        <taxon>Tracheophyta</taxon>
        <taxon>Spermatophyta</taxon>
        <taxon>Magnoliopsida</taxon>
        <taxon>eudicotyledons</taxon>
        <taxon>Gunneridae</taxon>
        <taxon>Pentapetalae</taxon>
        <taxon>rosids</taxon>
        <taxon>malvids</taxon>
        <taxon>Sapindales</taxon>
        <taxon>Sapindaceae</taxon>
        <taxon>Litchi</taxon>
    </lineage>
</organism>
<keyword evidence="2" id="KW-0238">DNA-binding</keyword>
<reference evidence="7" key="1">
    <citation type="submission" date="2020-03" db="EMBL/GenBank/DDBJ databases">
        <title>LcNAC40-LcVPE regulatory module contributes to fruit abscission by promoting autolytic programmed cell death in litchi.</title>
        <authorList>
            <person name="Li C."/>
            <person name="Ning X."/>
            <person name="Zhao M."/>
            <person name="Wen Z."/>
            <person name="Kou L."/>
            <person name="Ma X."/>
            <person name="Peng M."/>
            <person name="Yang Y."/>
            <person name="Wu H."/>
            <person name="Li J."/>
        </authorList>
    </citation>
    <scope>NUCLEOTIDE SEQUENCE</scope>
</reference>
<dbReference type="InterPro" id="IPR003441">
    <property type="entry name" value="NAC-dom"/>
</dbReference>
<keyword evidence="3" id="KW-0804">Transcription</keyword>
<dbReference type="SUPFAM" id="SSF101941">
    <property type="entry name" value="NAC domain"/>
    <property type="match status" value="1"/>
</dbReference>
<evidence type="ECO:0000259" key="6">
    <source>
        <dbReference type="Pfam" id="PF02365"/>
    </source>
</evidence>
<evidence type="ECO:0000256" key="1">
    <source>
        <dbReference type="ARBA" id="ARBA00023015"/>
    </source>
</evidence>
<keyword evidence="1" id="KW-0805">Transcription regulation</keyword>
<dbReference type="AlphaFoldDB" id="A0A8K1MD25"/>
<keyword evidence="4" id="KW-0539">Nucleus</keyword>
<name>A0A8K1MD25_LITCN</name>
<sequence length="437" mass="48697">MMLALEEILSELSGEEVSEQGLPPGFRFHPTDEELITFYLASKVFNGTFCGVEIAEVDLNRCEPWELPDVAKMGEREWYFFSLRDRKYPTGLRTNRATGAGYWKATGKDREVCSASNGALLGMKKTLVFYKGRAPRGEKTKWVMHEYRLDGDFSYRHTCKEEWVICRIFHKAGEKKNGCFGQGQSYLFEAAAVSSPTVTSLPPLIDTQTALLECHSHNPDHAIMETLQNPFVIHHQENDLKSLINDNNNNNQVVSQSHLFPINGLLQASFSPNTATNTGNATNKHIVINTSDNNNPSPSPSTTTATTTSPSMLFKSLLSHQDFTLKEQATSSSSSTTTTSVPKHCKTEANFSHFQLPDSTNFSWMDKIHPNPYQNPLLFEMDNCSFPGLSQGFPTAAAAAMTSTSVNDMSTSLAFNRAGFQVMFDHHPIRESWPLDA</sequence>
<protein>
    <submittedName>
        <fullName evidence="7">NAC transcription factor 64</fullName>
    </submittedName>
</protein>
<evidence type="ECO:0000256" key="5">
    <source>
        <dbReference type="SAM" id="MobiDB-lite"/>
    </source>
</evidence>
<dbReference type="FunFam" id="2.170.150.80:FF:000006">
    <property type="entry name" value="NAC domain-containing protein 100-like"/>
    <property type="match status" value="1"/>
</dbReference>
<proteinExistence type="evidence at transcript level"/>
<evidence type="ECO:0000256" key="2">
    <source>
        <dbReference type="ARBA" id="ARBA00023125"/>
    </source>
</evidence>